<proteinExistence type="inferred from homology"/>
<evidence type="ECO:0000256" key="6">
    <source>
        <dbReference type="ARBA" id="ARBA00022723"/>
    </source>
</evidence>
<sequence>MRTSKRRFQSEKVVHGYRYWNRISSTLKLVLIILTIAVFTLYRSPPLLIAENRSKWIQEPSVTTDPRYVSTAEINWNHISHIVDNYLSDRSEYQGIGFLNLNDHEIVRWKEVMKPDCQHIALHLDHAASNVTWESLYPEWIDEEEESQVPICPSLPWIQVPGKPRLSLVVAKLPCNRSGEWSRDVARLHLQLAAARVASSSKGLRDVHVIFVSDCFPIPNLFTGRELVTRQGNTWLYKPNLNHLRQKSQLPVGSCELSVPLQAKDIFYSSNAKKEAYATILHSAQDYVCGAIAAAQSIRMSGSTRDMVILVDDSISEHHRSGLESAGWKILAFQRIRNPKAKPNAYNEWNYSKFRLWQLTEYSKIIFVDADMLILRNIDFLFEFPEISATGNDATLFNSGLMVVEPSDSTFQLLMDHIDEVVSYNGGDQGYLNEIFTWWHRIPKHMNFLKHFWEGDKTEVRKLKTSLFGSDPPILYVLHYLGYNKPWLCFRDYDCNWNVESYQQFASDAAHGTWWRVHDAMPEKLQRFCLLRSKQKAQLEWDRRQAEKGNYRDGHWEIKIRDKRLKTCFEKFCFWESMLRHWGETNTTGNSSTTASSPPQASLFFFFENNWQEKMDLICCFRPHQSCRGGILKCPALDIRLSAVNRFRSPPNLRFGFPATQFRRVSKFSFETHAKKTKKRTSTVEPKPNKLKELLFEEEDEEEGEEQVLLEDVLDELLTDAEDEDDGFYLEDDEFNESEEELYAGDGGGGGGFKLAGTLWDKEALALAEKVCESFNGDLGIYAFKTLPNSTIQVRIERLTNKFGSPTMEDIEAYSTIYRAKLAEAELAKSIPENISLEAHQQKLEPCAQVSSPGVERVVRIPQDLDRYKDRPMYVRYANEEAETEGDGIFRLVSFDVEAKSCVWGIADIRVNREKAGKGRPLSKKQREWRLETAFESLRLVRLHSEC</sequence>
<dbReference type="FunFam" id="3.90.550.10:FF:000018">
    <property type="entry name" value="Hexosyltransferase"/>
    <property type="match status" value="1"/>
</dbReference>
<dbReference type="CDD" id="cd02537">
    <property type="entry name" value="GT8_Glycogenin"/>
    <property type="match status" value="1"/>
</dbReference>
<evidence type="ECO:0000256" key="8">
    <source>
        <dbReference type="ARBA" id="ARBA00022989"/>
    </source>
</evidence>
<keyword evidence="6" id="KW-0479">Metal-binding</keyword>
<evidence type="ECO:0000256" key="11">
    <source>
        <dbReference type="ARBA" id="ARBA00023316"/>
    </source>
</evidence>
<dbReference type="PANTHER" id="PTHR11183">
    <property type="entry name" value="GLYCOGENIN SUBFAMILY MEMBER"/>
    <property type="match status" value="1"/>
</dbReference>
<reference evidence="15 16" key="1">
    <citation type="submission" date="2022-03" db="EMBL/GenBank/DDBJ databases">
        <authorList>
            <person name="Nunn A."/>
            <person name="Chopra R."/>
            <person name="Nunn A."/>
            <person name="Contreras Garrido A."/>
        </authorList>
    </citation>
    <scope>NUCLEOTIDE SEQUENCE [LARGE SCALE GENOMIC DNA]</scope>
</reference>
<evidence type="ECO:0000256" key="2">
    <source>
        <dbReference type="ARBA" id="ARBA00004323"/>
    </source>
</evidence>
<evidence type="ECO:0000256" key="7">
    <source>
        <dbReference type="ARBA" id="ARBA00022968"/>
    </source>
</evidence>
<dbReference type="Pfam" id="PF25498">
    <property type="entry name" value="DUF7912"/>
    <property type="match status" value="1"/>
</dbReference>
<comment type="similarity">
    <text evidence="12">Belongs to the glycosyltransferase 8 family. Glycogenin subfamily.</text>
</comment>
<evidence type="ECO:0000256" key="1">
    <source>
        <dbReference type="ARBA" id="ARBA00001936"/>
    </source>
</evidence>
<evidence type="ECO:0000256" key="12">
    <source>
        <dbReference type="ARBA" id="ARBA00038162"/>
    </source>
</evidence>
<keyword evidence="9 13" id="KW-0472">Membrane</keyword>
<dbReference type="InterPro" id="IPR050587">
    <property type="entry name" value="GNT1/Glycosyltrans_8"/>
</dbReference>
<evidence type="ECO:0000256" key="10">
    <source>
        <dbReference type="ARBA" id="ARBA00023211"/>
    </source>
</evidence>
<keyword evidence="4" id="KW-0808">Transferase</keyword>
<dbReference type="GO" id="GO:0016757">
    <property type="term" value="F:glycosyltransferase activity"/>
    <property type="evidence" value="ECO:0007669"/>
    <property type="project" value="UniProtKB-KW"/>
</dbReference>
<keyword evidence="11" id="KW-0961">Cell wall biogenesis/degradation</keyword>
<keyword evidence="5 13" id="KW-0812">Transmembrane</keyword>
<keyword evidence="3" id="KW-0328">Glycosyltransferase</keyword>
<organism evidence="15 16">
    <name type="scientific">Thlaspi arvense</name>
    <name type="common">Field penny-cress</name>
    <dbReference type="NCBI Taxonomy" id="13288"/>
    <lineage>
        <taxon>Eukaryota</taxon>
        <taxon>Viridiplantae</taxon>
        <taxon>Streptophyta</taxon>
        <taxon>Embryophyta</taxon>
        <taxon>Tracheophyta</taxon>
        <taxon>Spermatophyta</taxon>
        <taxon>Magnoliopsida</taxon>
        <taxon>eudicotyledons</taxon>
        <taxon>Gunneridae</taxon>
        <taxon>Pentapetalae</taxon>
        <taxon>rosids</taxon>
        <taxon>malvids</taxon>
        <taxon>Brassicales</taxon>
        <taxon>Brassicaceae</taxon>
        <taxon>Thlaspideae</taxon>
        <taxon>Thlaspi</taxon>
    </lineage>
</organism>
<name>A0AAU9SKV9_THLAR</name>
<evidence type="ECO:0000256" key="3">
    <source>
        <dbReference type="ARBA" id="ARBA00022676"/>
    </source>
</evidence>
<protein>
    <recommendedName>
        <fullName evidence="14">DUF7912 domain-containing protein</fullName>
    </recommendedName>
</protein>
<keyword evidence="8 13" id="KW-1133">Transmembrane helix</keyword>
<dbReference type="AlphaFoldDB" id="A0AAU9SKV9"/>
<evidence type="ECO:0000256" key="13">
    <source>
        <dbReference type="SAM" id="Phobius"/>
    </source>
</evidence>
<evidence type="ECO:0000256" key="5">
    <source>
        <dbReference type="ARBA" id="ARBA00022692"/>
    </source>
</evidence>
<dbReference type="GO" id="GO:0000139">
    <property type="term" value="C:Golgi membrane"/>
    <property type="evidence" value="ECO:0007669"/>
    <property type="project" value="UniProtKB-SubCell"/>
</dbReference>
<keyword evidence="16" id="KW-1185">Reference proteome</keyword>
<feature type="transmembrane region" description="Helical" evidence="13">
    <location>
        <begin position="20"/>
        <end position="42"/>
    </location>
</feature>
<comment type="subcellular location">
    <subcellularLocation>
        <location evidence="2">Golgi apparatus membrane</location>
        <topology evidence="2">Single-pass type II membrane protein</topology>
    </subcellularLocation>
</comment>
<dbReference type="Gene3D" id="3.90.550.10">
    <property type="entry name" value="Spore Coat Polysaccharide Biosynthesis Protein SpsA, Chain A"/>
    <property type="match status" value="1"/>
</dbReference>
<accession>A0AAU9SKV9</accession>
<evidence type="ECO:0000256" key="9">
    <source>
        <dbReference type="ARBA" id="ARBA00023136"/>
    </source>
</evidence>
<dbReference type="InterPro" id="IPR002495">
    <property type="entry name" value="Glyco_trans_8"/>
</dbReference>
<dbReference type="GO" id="GO:0046872">
    <property type="term" value="F:metal ion binding"/>
    <property type="evidence" value="ECO:0007669"/>
    <property type="project" value="UniProtKB-KW"/>
</dbReference>
<keyword evidence="10" id="KW-0464">Manganese</keyword>
<evidence type="ECO:0000313" key="16">
    <source>
        <dbReference type="Proteomes" id="UP000836841"/>
    </source>
</evidence>
<gene>
    <name evidence="15" type="ORF">TAV2_LOCUS17900</name>
</gene>
<dbReference type="GO" id="GO:0071555">
    <property type="term" value="P:cell wall organization"/>
    <property type="evidence" value="ECO:0007669"/>
    <property type="project" value="UniProtKB-KW"/>
</dbReference>
<comment type="cofactor">
    <cofactor evidence="1">
        <name>Mn(2+)</name>
        <dbReference type="ChEBI" id="CHEBI:29035"/>
    </cofactor>
</comment>
<feature type="domain" description="DUF7912" evidence="14">
    <location>
        <begin position="858"/>
        <end position="944"/>
    </location>
</feature>
<dbReference type="SUPFAM" id="SSF53448">
    <property type="entry name" value="Nucleotide-diphospho-sugar transferases"/>
    <property type="match status" value="1"/>
</dbReference>
<evidence type="ECO:0000256" key="4">
    <source>
        <dbReference type="ARBA" id="ARBA00022679"/>
    </source>
</evidence>
<evidence type="ECO:0000259" key="14">
    <source>
        <dbReference type="Pfam" id="PF25498"/>
    </source>
</evidence>
<evidence type="ECO:0000313" key="15">
    <source>
        <dbReference type="EMBL" id="CAH2067691.1"/>
    </source>
</evidence>
<dbReference type="InterPro" id="IPR057234">
    <property type="entry name" value="DUF7912"/>
</dbReference>
<keyword evidence="7" id="KW-0735">Signal-anchor</keyword>
<dbReference type="Pfam" id="PF01501">
    <property type="entry name" value="Glyco_transf_8"/>
    <property type="match status" value="1"/>
</dbReference>
<dbReference type="Proteomes" id="UP000836841">
    <property type="component" value="Chromosome 5"/>
</dbReference>
<dbReference type="EMBL" id="OU466861">
    <property type="protein sequence ID" value="CAH2067691.1"/>
    <property type="molecule type" value="Genomic_DNA"/>
</dbReference>
<dbReference type="InterPro" id="IPR029044">
    <property type="entry name" value="Nucleotide-diphossugar_trans"/>
</dbReference>